<dbReference type="OrthoDB" id="2401965at2759"/>
<evidence type="ECO:0000256" key="5">
    <source>
        <dbReference type="ARBA" id="ARBA00022840"/>
    </source>
</evidence>
<dbReference type="PANTHER" id="PTHR19375">
    <property type="entry name" value="HEAT SHOCK PROTEIN 70KDA"/>
    <property type="match status" value="1"/>
</dbReference>
<feature type="chain" id="PRO_5015463786" description="non-chaperonin molecular chaperone ATPase" evidence="8">
    <location>
        <begin position="27"/>
        <end position="842"/>
    </location>
</feature>
<dbReference type="SUPFAM" id="SSF100920">
    <property type="entry name" value="Heat shock protein 70kD (HSP70), peptide-binding domain"/>
    <property type="match status" value="1"/>
</dbReference>
<name>A0A2T9ZD48_9FUNG</name>
<evidence type="ECO:0000256" key="7">
    <source>
        <dbReference type="SAM" id="MobiDB-lite"/>
    </source>
</evidence>
<dbReference type="Gene3D" id="3.90.640.10">
    <property type="entry name" value="Actin, Chain A, domain 4"/>
    <property type="match status" value="1"/>
</dbReference>
<dbReference type="InterPro" id="IPR029047">
    <property type="entry name" value="HSP70_peptide-bd_sf"/>
</dbReference>
<proteinExistence type="inferred from homology"/>
<evidence type="ECO:0000256" key="8">
    <source>
        <dbReference type="SAM" id="SignalP"/>
    </source>
</evidence>
<dbReference type="FunFam" id="3.30.30.30:FF:000001">
    <property type="entry name" value="heat shock 70 kDa protein-like"/>
    <property type="match status" value="1"/>
</dbReference>
<dbReference type="Pfam" id="PF00012">
    <property type="entry name" value="HSP70"/>
    <property type="match status" value="1"/>
</dbReference>
<gene>
    <name evidence="9" type="ORF">BB560_003027</name>
</gene>
<dbReference type="FunFam" id="2.60.34.10:FF:000002">
    <property type="entry name" value="Heat shock 70 kDa"/>
    <property type="match status" value="1"/>
</dbReference>
<dbReference type="EMBL" id="MBFS01000433">
    <property type="protein sequence ID" value="PVV02516.1"/>
    <property type="molecule type" value="Genomic_DNA"/>
</dbReference>
<dbReference type="AlphaFoldDB" id="A0A2T9ZD48"/>
<dbReference type="PROSITE" id="PS00329">
    <property type="entry name" value="HSP70_2"/>
    <property type="match status" value="1"/>
</dbReference>
<feature type="non-terminal residue" evidence="9">
    <location>
        <position position="842"/>
    </location>
</feature>
<dbReference type="SUPFAM" id="SSF53067">
    <property type="entry name" value="Actin-like ATPase domain"/>
    <property type="match status" value="2"/>
</dbReference>
<feature type="compositionally biased region" description="Low complexity" evidence="7">
    <location>
        <begin position="738"/>
        <end position="757"/>
    </location>
</feature>
<dbReference type="Proteomes" id="UP000245609">
    <property type="component" value="Unassembled WGS sequence"/>
</dbReference>
<dbReference type="InterPro" id="IPR013126">
    <property type="entry name" value="Hsp_70_fam"/>
</dbReference>
<dbReference type="PROSITE" id="PS00297">
    <property type="entry name" value="HSP70_1"/>
    <property type="match status" value="1"/>
</dbReference>
<evidence type="ECO:0000256" key="2">
    <source>
        <dbReference type="ARBA" id="ARBA00012554"/>
    </source>
</evidence>
<accession>A0A2T9ZD48</accession>
<evidence type="ECO:0000256" key="1">
    <source>
        <dbReference type="ARBA" id="ARBA00007381"/>
    </source>
</evidence>
<feature type="signal peptide" evidence="8">
    <location>
        <begin position="1"/>
        <end position="26"/>
    </location>
</feature>
<evidence type="ECO:0000313" key="10">
    <source>
        <dbReference type="Proteomes" id="UP000245609"/>
    </source>
</evidence>
<evidence type="ECO:0000313" key="9">
    <source>
        <dbReference type="EMBL" id="PVV02516.1"/>
    </source>
</evidence>
<dbReference type="GO" id="GO:0005524">
    <property type="term" value="F:ATP binding"/>
    <property type="evidence" value="ECO:0007669"/>
    <property type="project" value="UniProtKB-KW"/>
</dbReference>
<keyword evidence="5" id="KW-0067">ATP-binding</keyword>
<evidence type="ECO:0000256" key="4">
    <source>
        <dbReference type="ARBA" id="ARBA00022824"/>
    </source>
</evidence>
<dbReference type="InterPro" id="IPR042050">
    <property type="entry name" value="BIP_NBD"/>
</dbReference>
<dbReference type="CDD" id="cd10241">
    <property type="entry name" value="ASKHA_NBD_HSP70_BiP"/>
    <property type="match status" value="1"/>
</dbReference>
<comment type="caution">
    <text evidence="9">The sequence shown here is derived from an EMBL/GenBank/DDBJ whole genome shotgun (WGS) entry which is preliminary data.</text>
</comment>
<keyword evidence="10" id="KW-1185">Reference proteome</keyword>
<dbReference type="NCBIfam" id="NF001413">
    <property type="entry name" value="PRK00290.1"/>
    <property type="match status" value="1"/>
</dbReference>
<evidence type="ECO:0000256" key="3">
    <source>
        <dbReference type="ARBA" id="ARBA00022741"/>
    </source>
</evidence>
<dbReference type="FunFam" id="3.30.420.40:FF:000026">
    <property type="entry name" value="Heat shock protein 70"/>
    <property type="match status" value="1"/>
</dbReference>
<protein>
    <recommendedName>
        <fullName evidence="2">non-chaperonin molecular chaperone ATPase</fullName>
        <ecNumber evidence="2">3.6.4.10</ecNumber>
    </recommendedName>
</protein>
<dbReference type="FunFam" id="3.90.640.10:FF:000002">
    <property type="entry name" value="Heat shock 70 kDa"/>
    <property type="match status" value="1"/>
</dbReference>
<organism evidence="9 10">
    <name type="scientific">Smittium megazygosporum</name>
    <dbReference type="NCBI Taxonomy" id="133381"/>
    <lineage>
        <taxon>Eukaryota</taxon>
        <taxon>Fungi</taxon>
        <taxon>Fungi incertae sedis</taxon>
        <taxon>Zoopagomycota</taxon>
        <taxon>Kickxellomycotina</taxon>
        <taxon>Harpellomycetes</taxon>
        <taxon>Harpellales</taxon>
        <taxon>Legeriomycetaceae</taxon>
        <taxon>Smittium</taxon>
    </lineage>
</organism>
<keyword evidence="8" id="KW-0732">Signal</keyword>
<dbReference type="InterPro" id="IPR043129">
    <property type="entry name" value="ATPase_NBD"/>
</dbReference>
<keyword evidence="3" id="KW-0547">Nucleotide-binding</keyword>
<comment type="similarity">
    <text evidence="1">Belongs to the heat shock protein 70 family.</text>
</comment>
<dbReference type="InterPro" id="IPR018181">
    <property type="entry name" value="Heat_shock_70_CS"/>
</dbReference>
<feature type="region of interest" description="Disordered" evidence="7">
    <location>
        <begin position="673"/>
        <end position="705"/>
    </location>
</feature>
<dbReference type="SUPFAM" id="SSF100934">
    <property type="entry name" value="Heat shock protein 70kD (HSP70), C-terminal subdomain"/>
    <property type="match status" value="1"/>
</dbReference>
<dbReference type="PROSITE" id="PS01036">
    <property type="entry name" value="HSP70_3"/>
    <property type="match status" value="1"/>
</dbReference>
<comment type="catalytic activity">
    <reaction evidence="6">
        <text>ATP + H2O = ADP + phosphate + H(+)</text>
        <dbReference type="Rhea" id="RHEA:13065"/>
        <dbReference type="ChEBI" id="CHEBI:15377"/>
        <dbReference type="ChEBI" id="CHEBI:15378"/>
        <dbReference type="ChEBI" id="CHEBI:30616"/>
        <dbReference type="ChEBI" id="CHEBI:43474"/>
        <dbReference type="ChEBI" id="CHEBI:456216"/>
        <dbReference type="EC" id="3.6.4.10"/>
    </reaction>
</comment>
<dbReference type="Gene3D" id="3.30.420.40">
    <property type="match status" value="2"/>
</dbReference>
<dbReference type="GO" id="GO:0140662">
    <property type="term" value="F:ATP-dependent protein folding chaperone"/>
    <property type="evidence" value="ECO:0007669"/>
    <property type="project" value="InterPro"/>
</dbReference>
<dbReference type="Gene3D" id="2.60.34.10">
    <property type="entry name" value="Substrate Binding Domain Of DNAk, Chain A, domain 1"/>
    <property type="match status" value="1"/>
</dbReference>
<keyword evidence="4" id="KW-0256">Endoplasmic reticulum</keyword>
<dbReference type="InterPro" id="IPR029048">
    <property type="entry name" value="HSP70_C_sf"/>
</dbReference>
<sequence length="842" mass="92875">MFSKKLLVSFFAFVATLLLFTLGVNAEEKKKGGAEDKPDYGTVIGIDLGTTYSCVGVHKNGRVEIIANEQGNRITPSYVAWTRDGERLIGDAAKNQAATNPEGTLYDSKRLIGMNFNDKEVKRDLKHWSFAVKNDNNSPKMQALIKDKKKSFSPEEVSAMILTKMKEVAESYLNTKVTHAVVTVPAYFSDAQRQATKDAGQIAGLNVLRIVNEPTAAAIAYGLDKKDGERNILVFDLGGGTFDVSILTIDDGIFEVLATSGDTHLGGEDFDNRLLTQFAKAFEKESGLDPRTNKKAMSKLKREAEKAKRALSSQTSARVEVEALMDGKDFTTTITRAKFEELNKDLFAKTIEIVKKVMKDAKLEKDKIDDVVLVGGSTRIPKVVSLLVEMFGEKKVNKGINPDEAVAYGAAVQAGILSGEEGTNDLLLLDVNPLTLGIETTGGVMTKLIARNTQIPTKKTQIFSTATDNQQIVLIQVFEGERSLTKDNNLLGKFELTNIPPAPRGVPQIEVTFEVDSNGILKVSAVDKGTGKAESITITNNKGRLSEEEIERMIKESEKYAEQDKLSKDRIEAGNTFEQYMHSIRAQITDKSKLGDKIDTSDKQKILDALKESTQWLVDNGETATKEDIDEQREALQGIVDPIIKKVYDANGGKEVYIVLNKQCIRHLTMSTTDPSAAKPDGFAIGSISKRDRSGSGDEAAPVYPVKHPTMSYAGAAKGRPAAQSSNLFNYYSTSNSKNYQKNQQNTTKQQKNVKNQKPLKNSLPDYNPQKAVDESIYHWYTGGEKQKLKKLCMGGSECKIGCSWDQFGDNASDAVESICRQLFDLRMTMQHDRPSKSTYYI</sequence>
<reference evidence="9 10" key="1">
    <citation type="journal article" date="2018" name="MBio">
        <title>Comparative Genomics Reveals the Core Gene Toolbox for the Fungus-Insect Symbiosis.</title>
        <authorList>
            <person name="Wang Y."/>
            <person name="Stata M."/>
            <person name="Wang W."/>
            <person name="Stajich J.E."/>
            <person name="White M.M."/>
            <person name="Moncalvo J.M."/>
        </authorList>
    </citation>
    <scope>NUCLEOTIDE SEQUENCE [LARGE SCALE GENOMIC DNA]</scope>
    <source>
        <strain evidence="9 10">SC-DP-2</strain>
    </source>
</reference>
<dbReference type="Gene3D" id="1.20.1270.10">
    <property type="match status" value="1"/>
</dbReference>
<dbReference type="STRING" id="133381.A0A2T9ZD48"/>
<dbReference type="PRINTS" id="PR00301">
    <property type="entry name" value="HEATSHOCK70"/>
</dbReference>
<evidence type="ECO:0000256" key="6">
    <source>
        <dbReference type="ARBA" id="ARBA00048056"/>
    </source>
</evidence>
<feature type="region of interest" description="Disordered" evidence="7">
    <location>
        <begin position="738"/>
        <end position="768"/>
    </location>
</feature>
<dbReference type="EC" id="3.6.4.10" evidence="2"/>